<reference evidence="1 2" key="1">
    <citation type="submission" date="2013-12" db="EMBL/GenBank/DDBJ databases">
        <title>Ecological redundancy of diverse viral populations within a natural community.</title>
        <authorList>
            <person name="Gregory A.C."/>
            <person name="LaButti K."/>
            <person name="Copeland A."/>
            <person name="Woyke T."/>
            <person name="Sullivan M.B."/>
        </authorList>
    </citation>
    <scope>NUCLEOTIDE SEQUENCE [LARGE SCALE GENOMIC DNA]</scope>
    <source>
        <strain evidence="1">Syn7803C67</strain>
    </source>
</reference>
<sequence length="155" mass="17494">MPCDNPITVPKIGVSRCAPSQNCYNTDKRETKPLNLFSLIMRKIETQMCAAIQANINWSNGNTTVHFNEESGVSIVRLHGNKIAEVSDNDMTIFDGGWQTTTTKSRLNALCDYFCIAGEGVFQKNYKWFVRKFTGQLGDKKVFTTEDFNNGYIFA</sequence>
<dbReference type="Proteomes" id="UP000185338">
    <property type="component" value="Segment"/>
</dbReference>
<dbReference type="EMBL" id="KJ019042">
    <property type="protein sequence ID" value="AIX17724.1"/>
    <property type="molecule type" value="Genomic_DNA"/>
</dbReference>
<evidence type="ECO:0000313" key="1">
    <source>
        <dbReference type="EMBL" id="AIX17724.1"/>
    </source>
</evidence>
<gene>
    <name evidence="1" type="ORF">Syn7803C67_72</name>
</gene>
<accession>A0A0E3EYZ1</accession>
<protein>
    <submittedName>
        <fullName evidence="1">Uncharacterized protein</fullName>
    </submittedName>
</protein>
<name>A0A0E3EYZ1_9CAUD</name>
<dbReference type="Pfam" id="PF23790">
    <property type="entry name" value="Kyano_Gp96"/>
    <property type="match status" value="1"/>
</dbReference>
<proteinExistence type="predicted"/>
<evidence type="ECO:0000313" key="2">
    <source>
        <dbReference type="Proteomes" id="UP000185338"/>
    </source>
</evidence>
<dbReference type="InterPro" id="IPR057004">
    <property type="entry name" value="Gp90-like"/>
</dbReference>
<organism evidence="1 2">
    <name type="scientific">Synechococcus phage ACG-2014b</name>
    <dbReference type="NCBI Taxonomy" id="1493508"/>
    <lineage>
        <taxon>Viruses</taxon>
        <taxon>Duplodnaviria</taxon>
        <taxon>Heunggongvirae</taxon>
        <taxon>Uroviricota</taxon>
        <taxon>Caudoviricetes</taxon>
        <taxon>Pantevenvirales</taxon>
        <taxon>Kyanoviridae</taxon>
        <taxon>Nereusvirus</taxon>
        <taxon>Nereusvirus tusconc4</taxon>
    </lineage>
</organism>